<feature type="region of interest" description="Disordered" evidence="5">
    <location>
        <begin position="160"/>
        <end position="196"/>
    </location>
</feature>
<evidence type="ECO:0000313" key="9">
    <source>
        <dbReference type="Proteomes" id="UP000219338"/>
    </source>
</evidence>
<protein>
    <recommendedName>
        <fullName evidence="10">Peptidase A1 domain-containing protein</fullName>
    </recommendedName>
</protein>
<dbReference type="Proteomes" id="UP000219338">
    <property type="component" value="Unassembled WGS sequence"/>
</dbReference>
<dbReference type="OMA" id="EWDANCT"/>
<dbReference type="EMBL" id="FUEG01000007">
    <property type="protein sequence ID" value="SJL06932.1"/>
    <property type="molecule type" value="Genomic_DNA"/>
</dbReference>
<feature type="compositionally biased region" description="Low complexity" evidence="5">
    <location>
        <begin position="316"/>
        <end position="328"/>
    </location>
</feature>
<name>A0A284RDW4_ARMOS</name>
<dbReference type="STRING" id="47428.A0A284RDW4"/>
<dbReference type="PANTHER" id="PTHR15549">
    <property type="entry name" value="PAIRED IMMUNOGLOBULIN-LIKE TYPE 2 RECEPTOR"/>
    <property type="match status" value="1"/>
</dbReference>
<dbReference type="AlphaFoldDB" id="A0A284RDW4"/>
<proteinExistence type="predicted"/>
<sequence length="335" mass="34348">MVRELAVFLSVLALQNLRGARAQSEATCTDSAYSWSFNSLNQSPCDIGRALGGVCTADFSIQALPSGYHYSGVGAIYTSDCVCNTVYYSLLNVCAACQGGSVSVWGEWDANCTTTYQTYPVNIPDGTAVPHYAYQSLSPNGTFDFASAVVDTGAEATHIASTSASSTSGSSSRSTSTSPSSTPTPASGSSSSGSSSNTGAIVGGVVGGVVGLAIIAALIFFLVRRHRRRPVAVATTGPIGGDIPPPTSSFVGQNLTGSAYAPTVYDKVYDPNDPSTFPSANGVPYGQQQAPGGYPQSYAPLPPSSPDSNMIPNRFSPAQPTSPPSASAYRGAPEV</sequence>
<feature type="chain" id="PRO_5012515538" description="Peptidase A1 domain-containing protein" evidence="7">
    <location>
        <begin position="23"/>
        <end position="335"/>
    </location>
</feature>
<evidence type="ECO:0000256" key="3">
    <source>
        <dbReference type="ARBA" id="ARBA00022989"/>
    </source>
</evidence>
<evidence type="ECO:0000256" key="2">
    <source>
        <dbReference type="ARBA" id="ARBA00022692"/>
    </source>
</evidence>
<organism evidence="8 9">
    <name type="scientific">Armillaria ostoyae</name>
    <name type="common">Armillaria root rot fungus</name>
    <dbReference type="NCBI Taxonomy" id="47428"/>
    <lineage>
        <taxon>Eukaryota</taxon>
        <taxon>Fungi</taxon>
        <taxon>Dikarya</taxon>
        <taxon>Basidiomycota</taxon>
        <taxon>Agaricomycotina</taxon>
        <taxon>Agaricomycetes</taxon>
        <taxon>Agaricomycetidae</taxon>
        <taxon>Agaricales</taxon>
        <taxon>Marasmiineae</taxon>
        <taxon>Physalacriaceae</taxon>
        <taxon>Armillaria</taxon>
    </lineage>
</organism>
<keyword evidence="3 6" id="KW-1133">Transmembrane helix</keyword>
<feature type="signal peptide" evidence="7">
    <location>
        <begin position="1"/>
        <end position="22"/>
    </location>
</feature>
<dbReference type="PANTHER" id="PTHR15549:SF27">
    <property type="entry name" value="CHITIN-BINDING TYPE-1 DOMAIN-CONTAINING PROTEIN"/>
    <property type="match status" value="1"/>
</dbReference>
<dbReference type="Gene3D" id="1.20.5.510">
    <property type="entry name" value="Single helix bin"/>
    <property type="match status" value="1"/>
</dbReference>
<reference evidence="9" key="1">
    <citation type="journal article" date="2017" name="Nat. Ecol. Evol.">
        <title>Genome expansion and lineage-specific genetic innovations in the forest pathogenic fungi Armillaria.</title>
        <authorList>
            <person name="Sipos G."/>
            <person name="Prasanna A.N."/>
            <person name="Walter M.C."/>
            <person name="O'Connor E."/>
            <person name="Balint B."/>
            <person name="Krizsan K."/>
            <person name="Kiss B."/>
            <person name="Hess J."/>
            <person name="Varga T."/>
            <person name="Slot J."/>
            <person name="Riley R."/>
            <person name="Boka B."/>
            <person name="Rigling D."/>
            <person name="Barry K."/>
            <person name="Lee J."/>
            <person name="Mihaltcheva S."/>
            <person name="LaButti K."/>
            <person name="Lipzen A."/>
            <person name="Waldron R."/>
            <person name="Moloney N.M."/>
            <person name="Sperisen C."/>
            <person name="Kredics L."/>
            <person name="Vagvoelgyi C."/>
            <person name="Patrignani A."/>
            <person name="Fitzpatrick D."/>
            <person name="Nagy I."/>
            <person name="Doyle S."/>
            <person name="Anderson J.B."/>
            <person name="Grigoriev I.V."/>
            <person name="Gueldener U."/>
            <person name="Muensterkoetter M."/>
            <person name="Nagy L.G."/>
        </authorList>
    </citation>
    <scope>NUCLEOTIDE SEQUENCE [LARGE SCALE GENOMIC DNA]</scope>
    <source>
        <strain evidence="9">C18/9</strain>
    </source>
</reference>
<evidence type="ECO:0000256" key="5">
    <source>
        <dbReference type="SAM" id="MobiDB-lite"/>
    </source>
</evidence>
<dbReference type="OrthoDB" id="2526171at2759"/>
<feature type="region of interest" description="Disordered" evidence="5">
    <location>
        <begin position="270"/>
        <end position="335"/>
    </location>
</feature>
<evidence type="ECO:0000256" key="7">
    <source>
        <dbReference type="SAM" id="SignalP"/>
    </source>
</evidence>
<keyword evidence="9" id="KW-1185">Reference proteome</keyword>
<keyword evidence="2 6" id="KW-0812">Transmembrane</keyword>
<evidence type="ECO:0008006" key="10">
    <source>
        <dbReference type="Google" id="ProtNLM"/>
    </source>
</evidence>
<dbReference type="GO" id="GO:0016020">
    <property type="term" value="C:membrane"/>
    <property type="evidence" value="ECO:0007669"/>
    <property type="project" value="UniProtKB-SubCell"/>
</dbReference>
<evidence type="ECO:0000256" key="6">
    <source>
        <dbReference type="SAM" id="Phobius"/>
    </source>
</evidence>
<feature type="compositionally biased region" description="Low complexity" evidence="5">
    <location>
        <begin position="284"/>
        <end position="298"/>
    </location>
</feature>
<evidence type="ECO:0000313" key="8">
    <source>
        <dbReference type="EMBL" id="SJL06932.1"/>
    </source>
</evidence>
<gene>
    <name evidence="8" type="ORF">ARMOST_10274</name>
</gene>
<dbReference type="InterPro" id="IPR051694">
    <property type="entry name" value="Immunoregulatory_rcpt-like"/>
</dbReference>
<evidence type="ECO:0000256" key="4">
    <source>
        <dbReference type="ARBA" id="ARBA00023136"/>
    </source>
</evidence>
<dbReference type="GO" id="GO:0071944">
    <property type="term" value="C:cell periphery"/>
    <property type="evidence" value="ECO:0007669"/>
    <property type="project" value="UniProtKB-ARBA"/>
</dbReference>
<keyword evidence="7" id="KW-0732">Signal</keyword>
<feature type="transmembrane region" description="Helical" evidence="6">
    <location>
        <begin position="200"/>
        <end position="223"/>
    </location>
</feature>
<comment type="subcellular location">
    <subcellularLocation>
        <location evidence="1">Membrane</location>
        <topology evidence="1">Single-pass membrane protein</topology>
    </subcellularLocation>
</comment>
<accession>A0A284RDW4</accession>
<keyword evidence="4 6" id="KW-0472">Membrane</keyword>
<evidence type="ECO:0000256" key="1">
    <source>
        <dbReference type="ARBA" id="ARBA00004167"/>
    </source>
</evidence>